<dbReference type="EMBL" id="MU267290">
    <property type="protein sequence ID" value="KAH7917084.1"/>
    <property type="molecule type" value="Genomic_DNA"/>
</dbReference>
<proteinExistence type="predicted"/>
<reference evidence="1" key="1">
    <citation type="journal article" date="2021" name="New Phytol.">
        <title>Evolutionary innovations through gain and loss of genes in the ectomycorrhizal Boletales.</title>
        <authorList>
            <person name="Wu G."/>
            <person name="Miyauchi S."/>
            <person name="Morin E."/>
            <person name="Kuo A."/>
            <person name="Drula E."/>
            <person name="Varga T."/>
            <person name="Kohler A."/>
            <person name="Feng B."/>
            <person name="Cao Y."/>
            <person name="Lipzen A."/>
            <person name="Daum C."/>
            <person name="Hundley H."/>
            <person name="Pangilinan J."/>
            <person name="Johnson J."/>
            <person name="Barry K."/>
            <person name="LaButti K."/>
            <person name="Ng V."/>
            <person name="Ahrendt S."/>
            <person name="Min B."/>
            <person name="Choi I.G."/>
            <person name="Park H."/>
            <person name="Plett J.M."/>
            <person name="Magnuson J."/>
            <person name="Spatafora J.W."/>
            <person name="Nagy L.G."/>
            <person name="Henrissat B."/>
            <person name="Grigoriev I.V."/>
            <person name="Yang Z.L."/>
            <person name="Xu J."/>
            <person name="Martin F.M."/>
        </authorList>
    </citation>
    <scope>NUCLEOTIDE SEQUENCE</scope>
    <source>
        <strain evidence="1">KUC20120723A-06</strain>
    </source>
</reference>
<accession>A0ACB8AUZ0</accession>
<gene>
    <name evidence="1" type="ORF">BV22DRAFT_1052696</name>
</gene>
<evidence type="ECO:0000313" key="2">
    <source>
        <dbReference type="Proteomes" id="UP000790709"/>
    </source>
</evidence>
<sequence>MTKGWSRPSVLQPLKSHLIVFKPQLLPQVVQWTSYGICCLLEDGWKDSKTLITNKQKVPPYMVETISMLERTLNFGHTGNARVLTRGTMEPAWLSMSLLQDGLPSISPMFALGAADQPTIKVRERHWPIESATGLPRLASQRSQILTYGNDHLNTYLAIFQMAHARKTIPREMYAGVTPPTYRISCYLAHLAMRSYIEDVRKLVFSGVMKELELPLKSSDPAVKSFAKARKQSLNLWRKDENILTYSSYMSLVRACASTPEVIAQGLVLSNSGTKSLPFFVDQLYRIGSNLNVRRIPPIIGGGAFLAILRVAVEEIAGIARTIDSSDHTVAEYIKGVLIRVCTVYKINYVPWCADPTRGQGRPKTTVLHNVWLSLGDRTANATTRPVNILSQPERDARDASKSLENAQLRDSRAPWSCFELGLRDLYQCLNSTVLPDEWSIENASIPPENNYVRQTYVYVRENYNGGNPIHQLAILVAVIFAATAPHLFNNRPSTSADGQIADLVRNAPWVERPSRKGTQGGASYITMMSTFIIALYEKDSPLRLTLAGPGHSLGEKWTSKHGHKGITPFNLARMGIVEAKSIGIFSSPKYNTSWGLKRPDQLEALHRRLCDYIKKLPYGPYDAVSLL</sequence>
<organism evidence="1 2">
    <name type="scientific">Leucogyrophana mollusca</name>
    <dbReference type="NCBI Taxonomy" id="85980"/>
    <lineage>
        <taxon>Eukaryota</taxon>
        <taxon>Fungi</taxon>
        <taxon>Dikarya</taxon>
        <taxon>Basidiomycota</taxon>
        <taxon>Agaricomycotina</taxon>
        <taxon>Agaricomycetes</taxon>
        <taxon>Agaricomycetidae</taxon>
        <taxon>Boletales</taxon>
        <taxon>Boletales incertae sedis</taxon>
        <taxon>Leucogyrophana</taxon>
    </lineage>
</organism>
<feature type="non-terminal residue" evidence="1">
    <location>
        <position position="628"/>
    </location>
</feature>
<protein>
    <submittedName>
        <fullName evidence="1">Uncharacterized protein</fullName>
    </submittedName>
</protein>
<name>A0ACB8AUZ0_9AGAM</name>
<evidence type="ECO:0000313" key="1">
    <source>
        <dbReference type="EMBL" id="KAH7917084.1"/>
    </source>
</evidence>
<dbReference type="Proteomes" id="UP000790709">
    <property type="component" value="Unassembled WGS sequence"/>
</dbReference>
<comment type="caution">
    <text evidence="1">The sequence shown here is derived from an EMBL/GenBank/DDBJ whole genome shotgun (WGS) entry which is preliminary data.</text>
</comment>
<keyword evidence="2" id="KW-1185">Reference proteome</keyword>